<sequence length="88" mass="9529">MAIALLQPDDLELAATFDTQAQIVDDEAPTQIFVAGQPISKVMSALSLSCKKQSLVNSAVAKETFSTLDKLLLMFESSLLRTVKENAK</sequence>
<comment type="caution">
    <text evidence="1">The sequence shown here is derived from an EMBL/GenBank/DDBJ whole genome shotgun (WGS) entry which is preliminary data.</text>
</comment>
<dbReference type="EMBL" id="LXQD01000350">
    <property type="protein sequence ID" value="RCJ18172.1"/>
    <property type="molecule type" value="Genomic_DNA"/>
</dbReference>
<organism evidence="1 2">
    <name type="scientific">Nostoc minutum NIES-26</name>
    <dbReference type="NCBI Taxonomy" id="1844469"/>
    <lineage>
        <taxon>Bacteria</taxon>
        <taxon>Bacillati</taxon>
        <taxon>Cyanobacteriota</taxon>
        <taxon>Cyanophyceae</taxon>
        <taxon>Nostocales</taxon>
        <taxon>Nostocaceae</taxon>
        <taxon>Nostoc</taxon>
    </lineage>
</organism>
<evidence type="ECO:0000313" key="2">
    <source>
        <dbReference type="Proteomes" id="UP000252107"/>
    </source>
</evidence>
<keyword evidence="2" id="KW-1185">Reference proteome</keyword>
<gene>
    <name evidence="1" type="ORF">A6770_06235</name>
</gene>
<name>A0A367Q4X2_9NOSO</name>
<accession>A0A367Q4X2</accession>
<proteinExistence type="predicted"/>
<reference evidence="1" key="1">
    <citation type="submission" date="2016-04" db="EMBL/GenBank/DDBJ databases">
        <authorList>
            <person name="Tabuchi Yagui T.R."/>
        </authorList>
    </citation>
    <scope>NUCLEOTIDE SEQUENCE [LARGE SCALE GENOMIC DNA]</scope>
    <source>
        <strain evidence="1">NIES-26</strain>
    </source>
</reference>
<dbReference type="AlphaFoldDB" id="A0A367Q4X2"/>
<dbReference type="Proteomes" id="UP000252107">
    <property type="component" value="Unassembled WGS sequence"/>
</dbReference>
<protein>
    <submittedName>
        <fullName evidence="1">Uncharacterized protein</fullName>
    </submittedName>
</protein>
<evidence type="ECO:0000313" key="1">
    <source>
        <dbReference type="EMBL" id="RCJ18172.1"/>
    </source>
</evidence>